<evidence type="ECO:0000256" key="6">
    <source>
        <dbReference type="ARBA" id="ARBA00022741"/>
    </source>
</evidence>
<keyword evidence="9" id="KW-0902">Two-component regulatory system</keyword>
<dbReference type="EMBL" id="AP018052">
    <property type="protein sequence ID" value="BAZ94600.1"/>
    <property type="molecule type" value="Genomic_DNA"/>
</dbReference>
<dbReference type="PROSITE" id="PS50109">
    <property type="entry name" value="HIS_KIN"/>
    <property type="match status" value="1"/>
</dbReference>
<dbReference type="SUPFAM" id="SSF55874">
    <property type="entry name" value="ATPase domain of HSP90 chaperone/DNA topoisomerase II/histidine kinase"/>
    <property type="match status" value="1"/>
</dbReference>
<keyword evidence="11" id="KW-0472">Membrane</keyword>
<sequence length="490" mass="54602">MTSLRKTVTLGYYALATLLVGVSLLAILELRLIGDRVMAGEHVTEFFGFALEIRRFEKNAFLYHQPADITEALAYAHRARRTLELHQSAFEAFTSTARLQSLQTALADYADQMQRYAELAEGAAAERTQLEQAIRLTGREIVDTAEALAQEERRFLRASLDRHRLLLLGSLALLVLLAVAIGQFLSRRVTRPLMRLEAGIEAVAEGRLARLDMASPHREIVSLTQAFNHVMGELELRQRQLVRAEKLASLGTLLSGVAHELNNPLSNISSSCQILTEEGDELDPDYRRELLGQIDEQTLRARHIVRTLLDYARDVPFRRQALPLAELIEETLRLVRGQVSSRVNIHLDLPAGLQLHGDKQRLQQAFINLIRNALEVMENRGTLHIRARRVQEHAWAGGDGPHFLAFGRCRGQGEAVEIEIRDDGPGIAADILPRIFDPFFTTRDVGQGSGLGLFIVFEIIEEHGGCIAVESVPGRGTAFFIRLPAGEGEA</sequence>
<keyword evidence="5" id="KW-0808">Transferase</keyword>
<keyword evidence="4" id="KW-0597">Phosphoprotein</keyword>
<evidence type="ECO:0000256" key="5">
    <source>
        <dbReference type="ARBA" id="ARBA00022679"/>
    </source>
</evidence>
<keyword evidence="8" id="KW-0067">ATP-binding</keyword>
<evidence type="ECO:0000259" key="13">
    <source>
        <dbReference type="PROSITE" id="PS50885"/>
    </source>
</evidence>
<dbReference type="InterPro" id="IPR003660">
    <property type="entry name" value="HAMP_dom"/>
</dbReference>
<dbReference type="Gene3D" id="6.10.340.10">
    <property type="match status" value="1"/>
</dbReference>
<dbReference type="PANTHER" id="PTHR43065:SF46">
    <property type="entry name" value="C4-DICARBOXYLATE TRANSPORT SENSOR PROTEIN DCTB"/>
    <property type="match status" value="1"/>
</dbReference>
<keyword evidence="6" id="KW-0547">Nucleotide-binding</keyword>
<dbReference type="KEGG" id="ttc:FOKN1_2223"/>
<dbReference type="InterPro" id="IPR003661">
    <property type="entry name" value="HisK_dim/P_dom"/>
</dbReference>
<feature type="domain" description="Histidine kinase" evidence="12">
    <location>
        <begin position="256"/>
        <end position="487"/>
    </location>
</feature>
<dbReference type="RefSeq" id="WP_172844295.1">
    <property type="nucleotide sequence ID" value="NZ_AP018052.1"/>
</dbReference>
<evidence type="ECO:0000256" key="10">
    <source>
        <dbReference type="SAM" id="Coils"/>
    </source>
</evidence>
<proteinExistence type="predicted"/>
<dbReference type="Pfam" id="PF02518">
    <property type="entry name" value="HATPase_c"/>
    <property type="match status" value="1"/>
</dbReference>
<gene>
    <name evidence="14" type="ORF">FOKN1_2223</name>
</gene>
<dbReference type="SUPFAM" id="SSF47384">
    <property type="entry name" value="Homodimeric domain of signal transducing histidine kinase"/>
    <property type="match status" value="1"/>
</dbReference>
<evidence type="ECO:0000256" key="11">
    <source>
        <dbReference type="SAM" id="Phobius"/>
    </source>
</evidence>
<dbReference type="InterPro" id="IPR005467">
    <property type="entry name" value="His_kinase_dom"/>
</dbReference>
<feature type="domain" description="HAMP" evidence="13">
    <location>
        <begin position="187"/>
        <end position="239"/>
    </location>
</feature>
<dbReference type="SMART" id="SM00304">
    <property type="entry name" value="HAMP"/>
    <property type="match status" value="1"/>
</dbReference>
<dbReference type="PROSITE" id="PS50885">
    <property type="entry name" value="HAMP"/>
    <property type="match status" value="1"/>
</dbReference>
<dbReference type="CDD" id="cd00082">
    <property type="entry name" value="HisKA"/>
    <property type="match status" value="1"/>
</dbReference>
<evidence type="ECO:0000259" key="12">
    <source>
        <dbReference type="PROSITE" id="PS50109"/>
    </source>
</evidence>
<comment type="catalytic activity">
    <reaction evidence="1">
        <text>ATP + protein L-histidine = ADP + protein N-phospho-L-histidine.</text>
        <dbReference type="EC" id="2.7.13.3"/>
    </reaction>
</comment>
<keyword evidence="7 14" id="KW-0418">Kinase</keyword>
<reference evidence="14 15" key="1">
    <citation type="submission" date="2017-05" db="EMBL/GenBank/DDBJ databases">
        <title>Thiocyanate degradation by Thiohalobacter thiocyanaticus FOKN1.</title>
        <authorList>
            <person name="Oshiki M."/>
            <person name="Fukushima T."/>
            <person name="Kawano S."/>
            <person name="Nakagawa J."/>
        </authorList>
    </citation>
    <scope>NUCLEOTIDE SEQUENCE [LARGE SCALE GENOMIC DNA]</scope>
    <source>
        <strain evidence="14 15">FOKN1</strain>
    </source>
</reference>
<organism evidence="14 15">
    <name type="scientific">Thiohalobacter thiocyanaticus</name>
    <dbReference type="NCBI Taxonomy" id="585455"/>
    <lineage>
        <taxon>Bacteria</taxon>
        <taxon>Pseudomonadati</taxon>
        <taxon>Pseudomonadota</taxon>
        <taxon>Gammaproteobacteria</taxon>
        <taxon>Thiohalobacterales</taxon>
        <taxon>Thiohalobacteraceae</taxon>
        <taxon>Thiohalobacter</taxon>
    </lineage>
</organism>
<keyword evidence="10" id="KW-0175">Coiled coil</keyword>
<dbReference type="GO" id="GO:0000155">
    <property type="term" value="F:phosphorelay sensor kinase activity"/>
    <property type="evidence" value="ECO:0007669"/>
    <property type="project" value="InterPro"/>
</dbReference>
<dbReference type="EC" id="2.7.13.3" evidence="3"/>
<evidence type="ECO:0000256" key="2">
    <source>
        <dbReference type="ARBA" id="ARBA00004370"/>
    </source>
</evidence>
<dbReference type="Proteomes" id="UP000218765">
    <property type="component" value="Chromosome"/>
</dbReference>
<dbReference type="SMART" id="SM00388">
    <property type="entry name" value="HisKA"/>
    <property type="match status" value="1"/>
</dbReference>
<evidence type="ECO:0000313" key="15">
    <source>
        <dbReference type="Proteomes" id="UP000218765"/>
    </source>
</evidence>
<dbReference type="Pfam" id="PF00512">
    <property type="entry name" value="HisKA"/>
    <property type="match status" value="1"/>
</dbReference>
<dbReference type="AlphaFoldDB" id="A0A1Z4VSI9"/>
<evidence type="ECO:0000256" key="7">
    <source>
        <dbReference type="ARBA" id="ARBA00022777"/>
    </source>
</evidence>
<evidence type="ECO:0000256" key="9">
    <source>
        <dbReference type="ARBA" id="ARBA00023012"/>
    </source>
</evidence>
<dbReference type="InterPro" id="IPR003594">
    <property type="entry name" value="HATPase_dom"/>
</dbReference>
<dbReference type="PANTHER" id="PTHR43065">
    <property type="entry name" value="SENSOR HISTIDINE KINASE"/>
    <property type="match status" value="1"/>
</dbReference>
<comment type="subcellular location">
    <subcellularLocation>
        <location evidence="2">Membrane</location>
    </subcellularLocation>
</comment>
<feature type="transmembrane region" description="Helical" evidence="11">
    <location>
        <begin position="12"/>
        <end position="30"/>
    </location>
</feature>
<dbReference type="Gene3D" id="3.30.565.10">
    <property type="entry name" value="Histidine kinase-like ATPase, C-terminal domain"/>
    <property type="match status" value="1"/>
</dbReference>
<evidence type="ECO:0000256" key="1">
    <source>
        <dbReference type="ARBA" id="ARBA00000085"/>
    </source>
</evidence>
<feature type="transmembrane region" description="Helical" evidence="11">
    <location>
        <begin position="165"/>
        <end position="185"/>
    </location>
</feature>
<evidence type="ECO:0000256" key="8">
    <source>
        <dbReference type="ARBA" id="ARBA00022840"/>
    </source>
</evidence>
<dbReference type="CDD" id="cd06225">
    <property type="entry name" value="HAMP"/>
    <property type="match status" value="1"/>
</dbReference>
<keyword evidence="15" id="KW-1185">Reference proteome</keyword>
<dbReference type="InterPro" id="IPR004358">
    <property type="entry name" value="Sig_transdc_His_kin-like_C"/>
</dbReference>
<dbReference type="Gene3D" id="1.10.287.130">
    <property type="match status" value="1"/>
</dbReference>
<evidence type="ECO:0000313" key="14">
    <source>
        <dbReference type="EMBL" id="BAZ94600.1"/>
    </source>
</evidence>
<evidence type="ECO:0000256" key="4">
    <source>
        <dbReference type="ARBA" id="ARBA00022553"/>
    </source>
</evidence>
<dbReference type="GO" id="GO:0016020">
    <property type="term" value="C:membrane"/>
    <property type="evidence" value="ECO:0007669"/>
    <property type="project" value="UniProtKB-SubCell"/>
</dbReference>
<dbReference type="InterPro" id="IPR036890">
    <property type="entry name" value="HATPase_C_sf"/>
</dbReference>
<keyword evidence="11" id="KW-1133">Transmembrane helix</keyword>
<protein>
    <recommendedName>
        <fullName evidence="3">histidine kinase</fullName>
        <ecNumber evidence="3">2.7.13.3</ecNumber>
    </recommendedName>
</protein>
<name>A0A1Z4VSI9_9GAMM</name>
<dbReference type="SMART" id="SM00387">
    <property type="entry name" value="HATPase_c"/>
    <property type="match status" value="1"/>
</dbReference>
<evidence type="ECO:0000256" key="3">
    <source>
        <dbReference type="ARBA" id="ARBA00012438"/>
    </source>
</evidence>
<dbReference type="PRINTS" id="PR00344">
    <property type="entry name" value="BCTRLSENSOR"/>
</dbReference>
<dbReference type="Pfam" id="PF00672">
    <property type="entry name" value="HAMP"/>
    <property type="match status" value="1"/>
</dbReference>
<dbReference type="InterPro" id="IPR036097">
    <property type="entry name" value="HisK_dim/P_sf"/>
</dbReference>
<keyword evidence="11" id="KW-0812">Transmembrane</keyword>
<accession>A0A1Z4VSI9</accession>
<dbReference type="GO" id="GO:0005524">
    <property type="term" value="F:ATP binding"/>
    <property type="evidence" value="ECO:0007669"/>
    <property type="project" value="UniProtKB-KW"/>
</dbReference>
<feature type="coiled-coil region" evidence="10">
    <location>
        <begin position="99"/>
        <end position="133"/>
    </location>
</feature>